<evidence type="ECO:0000256" key="7">
    <source>
        <dbReference type="SAM" id="MobiDB-lite"/>
    </source>
</evidence>
<dbReference type="Proteomes" id="UP001627284">
    <property type="component" value="Unassembled WGS sequence"/>
</dbReference>
<accession>A0ABD2RSP4</accession>
<evidence type="ECO:0000256" key="4">
    <source>
        <dbReference type="ARBA" id="ARBA00022741"/>
    </source>
</evidence>
<dbReference type="Gene3D" id="3.40.50.300">
    <property type="entry name" value="P-loop containing nucleotide triphosphate hydrolases"/>
    <property type="match status" value="1"/>
</dbReference>
<dbReference type="PANTHER" id="PTHR15140">
    <property type="entry name" value="TUBULIN-SPECIFIC CHAPERONE E"/>
    <property type="match status" value="1"/>
</dbReference>
<evidence type="ECO:0000259" key="9">
    <source>
        <dbReference type="Pfam" id="PF23559"/>
    </source>
</evidence>
<comment type="similarity">
    <text evidence="1">Belongs to the disease resistance NB-LRR family.</text>
</comment>
<dbReference type="InterPro" id="IPR032675">
    <property type="entry name" value="LRR_dom_sf"/>
</dbReference>
<reference evidence="10 11" key="1">
    <citation type="submission" date="2024-05" db="EMBL/GenBank/DDBJ databases">
        <title>De novo assembly of an allotetraploid wild potato.</title>
        <authorList>
            <person name="Hosaka A.J."/>
        </authorList>
    </citation>
    <scope>NUCLEOTIDE SEQUENCE [LARGE SCALE GENOMIC DNA]</scope>
    <source>
        <tissue evidence="10">Young leaves</tissue>
    </source>
</reference>
<dbReference type="InterPro" id="IPR058922">
    <property type="entry name" value="WHD_DRP"/>
</dbReference>
<dbReference type="Gene3D" id="1.10.10.10">
    <property type="entry name" value="Winged helix-like DNA-binding domain superfamily/Winged helix DNA-binding domain"/>
    <property type="match status" value="1"/>
</dbReference>
<keyword evidence="11" id="KW-1185">Reference proteome</keyword>
<evidence type="ECO:0000256" key="6">
    <source>
        <dbReference type="ARBA" id="ARBA00022840"/>
    </source>
</evidence>
<feature type="domain" description="Disease resistance protein winged helix" evidence="9">
    <location>
        <begin position="797"/>
        <end position="863"/>
    </location>
</feature>
<sequence>MKRSNLEVSFSALRKDIANVLDFMERLKNEEDQKAVDVDLIEKLKLKLTFICTYVQLSYSDLEKFEVIMTRKRQEVENLLQPISDDDGNNIGCKYVLTNLASNMDDCISSHHRSKSDATMMDEQLDFLLLNLYHLSKHHAEKMFPGVTQYEVLQNVCGNIRDFHGLIVNGCIENEMVENVLPLFQLMAERVGHFLWEDHTDERSQLSELDENDQTDENAQLSELDEDDQNDRDSRPFKLAHLLLNIVPTELEVMHICNTNLKASTSAEVGRFTKKLLETSPDILREYLIYLQEHMITVITPSTSGARNIHVMMEFLLIFFSDMPKDFIHRDKLFDLLARVGALTREVSTLVRDLEEKLRNKEGNDQTNHATLDLLENIEFLKKDLKHVYLKAPDSSQCCFPMSDGPLFMHLLHIHLNDLLDSNAYSVSLIREEIELVKQDLEFIRSFLVNVEQEMYKDLWARGLDVAYELKDVIDSIIVRDNGLLHLIFSLPITIKKIKLIKEEVSDLHDKIPKNMSLIVVNTPKKPVESKSLTTGKIIIGFEEETNWLLQKLTSGPADLDVISITGMPGSGKTTLAYKVYNDKSVSSHFDLRAWCTVDQGYEEKKLLDKIFNQVSDSDSKLSENIDVADKLRKQLYGKRYLIVLDDVWDTTTWDELTRPFPEVMKGSRIIMTTRKKEVALHGKLYTDPLNLRLLRSEESWELLEKRVFVNESCPNELLDVGKEIAENCKGLPLVADLISGVIAGREQKKNVWLEVLNNLHSFILKNEVEVMKVIEISYDHLPDHLKPCLLYFASWPKDSSMTIYNLKASWIAEGFVEKTEMTSMEEVVKIYVDDLISCSLVICFNEIGDNPTYQLHDIVHDFCLIKAREEKLFDLISSSAPSDLLPRQITTDDDEEHFGLNFVLFDSNKKRHSGKHLYSLRINGDKMEDSVSDTFHLRHLRLLRVLYLHINVKDSLLNEICTLNHLRFLRIGTQLKSLPLSFSNLWNLETLLLDNKGSTLVLLPRIWDLVKLRVLYVSNCSFFDMDADETILIAEDTKLENLTVLGKLLLSYWKDTEDIFKRLPNLQVLVFVLKESWDYSTEQYWFPKLDCLTELEQLTVCFESSNTNDSGSSAATNRPWDFHFPSSLKKLLLYDFPLTSDSLSTIARLPNLEELFLYRIIIHGEEWNMGEEDTFENLKFLKLDRLTLSKWEVGEESFPALEKLKLEECCELEEIPPSFGDINSLKIITLVDSPQLEDSAMKIKEYAEDMRGGDELQVVSRNNIPLFK</sequence>
<feature type="region of interest" description="Disordered" evidence="7">
    <location>
        <begin position="205"/>
        <end position="232"/>
    </location>
</feature>
<organism evidence="10 11">
    <name type="scientific">Solanum stoloniferum</name>
    <dbReference type="NCBI Taxonomy" id="62892"/>
    <lineage>
        <taxon>Eukaryota</taxon>
        <taxon>Viridiplantae</taxon>
        <taxon>Streptophyta</taxon>
        <taxon>Embryophyta</taxon>
        <taxon>Tracheophyta</taxon>
        <taxon>Spermatophyta</taxon>
        <taxon>Magnoliopsida</taxon>
        <taxon>eudicotyledons</taxon>
        <taxon>Gunneridae</taxon>
        <taxon>Pentapetalae</taxon>
        <taxon>asterids</taxon>
        <taxon>lamiids</taxon>
        <taxon>Solanales</taxon>
        <taxon>Solanaceae</taxon>
        <taxon>Solanoideae</taxon>
        <taxon>Solaneae</taxon>
        <taxon>Solanum</taxon>
    </lineage>
</organism>
<dbReference type="Pfam" id="PF23559">
    <property type="entry name" value="WHD_DRP"/>
    <property type="match status" value="1"/>
</dbReference>
<feature type="domain" description="NB-ARC" evidence="8">
    <location>
        <begin position="544"/>
        <end position="713"/>
    </location>
</feature>
<dbReference type="PRINTS" id="PR00364">
    <property type="entry name" value="DISEASERSIST"/>
</dbReference>
<dbReference type="InterPro" id="IPR036388">
    <property type="entry name" value="WH-like_DNA-bd_sf"/>
</dbReference>
<dbReference type="AlphaFoldDB" id="A0ABD2RSP4"/>
<dbReference type="EMBL" id="JBJKTR010000018">
    <property type="protein sequence ID" value="KAL3333891.1"/>
    <property type="molecule type" value="Genomic_DNA"/>
</dbReference>
<dbReference type="Pfam" id="PF00931">
    <property type="entry name" value="NB-ARC"/>
    <property type="match status" value="1"/>
</dbReference>
<dbReference type="SUPFAM" id="SSF52058">
    <property type="entry name" value="L domain-like"/>
    <property type="match status" value="1"/>
</dbReference>
<dbReference type="SUPFAM" id="SSF52540">
    <property type="entry name" value="P-loop containing nucleoside triphosphate hydrolases"/>
    <property type="match status" value="1"/>
</dbReference>
<evidence type="ECO:0008006" key="12">
    <source>
        <dbReference type="Google" id="ProtNLM"/>
    </source>
</evidence>
<keyword evidence="4" id="KW-0547">Nucleotide-binding</keyword>
<evidence type="ECO:0000256" key="3">
    <source>
        <dbReference type="ARBA" id="ARBA00022737"/>
    </source>
</evidence>
<keyword evidence="5" id="KW-0611">Plant defense</keyword>
<protein>
    <recommendedName>
        <fullName evidence="12">NB-ARC domain-containing protein</fullName>
    </recommendedName>
</protein>
<evidence type="ECO:0000256" key="2">
    <source>
        <dbReference type="ARBA" id="ARBA00022614"/>
    </source>
</evidence>
<dbReference type="InterPro" id="IPR002182">
    <property type="entry name" value="NB-ARC"/>
</dbReference>
<comment type="caution">
    <text evidence="10">The sequence shown here is derived from an EMBL/GenBank/DDBJ whole genome shotgun (WGS) entry which is preliminary data.</text>
</comment>
<dbReference type="FunFam" id="1.10.10.10:FF:000322">
    <property type="entry name" value="Probable disease resistance protein At1g63360"/>
    <property type="match status" value="1"/>
</dbReference>
<dbReference type="PANTHER" id="PTHR15140:SF52">
    <property type="entry name" value="LATE BLIGHT RESISTANCE PROTEIN HOMOLOG R1A-4"/>
    <property type="match status" value="1"/>
</dbReference>
<dbReference type="GO" id="GO:0005524">
    <property type="term" value="F:ATP binding"/>
    <property type="evidence" value="ECO:0007669"/>
    <property type="project" value="UniProtKB-KW"/>
</dbReference>
<evidence type="ECO:0000313" key="10">
    <source>
        <dbReference type="EMBL" id="KAL3333891.1"/>
    </source>
</evidence>
<gene>
    <name evidence="10" type="ORF">AABB24_030587</name>
</gene>
<dbReference type="InterPro" id="IPR027417">
    <property type="entry name" value="P-loop_NTPase"/>
</dbReference>
<evidence type="ECO:0000256" key="5">
    <source>
        <dbReference type="ARBA" id="ARBA00022821"/>
    </source>
</evidence>
<name>A0ABD2RSP4_9SOLN</name>
<evidence type="ECO:0000256" key="1">
    <source>
        <dbReference type="ARBA" id="ARBA00008894"/>
    </source>
</evidence>
<dbReference type="FunFam" id="3.40.50.300:FF:001091">
    <property type="entry name" value="Probable disease resistance protein At1g61300"/>
    <property type="match status" value="1"/>
</dbReference>
<keyword evidence="3" id="KW-0677">Repeat</keyword>
<keyword evidence="6" id="KW-0067">ATP-binding</keyword>
<evidence type="ECO:0000259" key="8">
    <source>
        <dbReference type="Pfam" id="PF00931"/>
    </source>
</evidence>
<keyword evidence="2" id="KW-0433">Leucine-rich repeat</keyword>
<dbReference type="Gene3D" id="3.80.10.10">
    <property type="entry name" value="Ribonuclease Inhibitor"/>
    <property type="match status" value="1"/>
</dbReference>
<dbReference type="CDD" id="cd14798">
    <property type="entry name" value="RX-CC_like"/>
    <property type="match status" value="1"/>
</dbReference>
<dbReference type="InterPro" id="IPR038005">
    <property type="entry name" value="RX-like_CC"/>
</dbReference>
<evidence type="ECO:0000313" key="11">
    <source>
        <dbReference type="Proteomes" id="UP001627284"/>
    </source>
</evidence>
<proteinExistence type="inferred from homology"/>
<dbReference type="GO" id="GO:0051607">
    <property type="term" value="P:defense response to virus"/>
    <property type="evidence" value="ECO:0007669"/>
    <property type="project" value="UniProtKB-ARBA"/>
</dbReference>